<evidence type="ECO:0000256" key="2">
    <source>
        <dbReference type="SAM" id="Phobius"/>
    </source>
</evidence>
<feature type="compositionally biased region" description="Basic and acidic residues" evidence="1">
    <location>
        <begin position="75"/>
        <end position="87"/>
    </location>
</feature>
<feature type="transmembrane region" description="Helical" evidence="2">
    <location>
        <begin position="36"/>
        <end position="54"/>
    </location>
</feature>
<keyword evidence="2" id="KW-1133">Transmembrane helix</keyword>
<keyword evidence="2" id="KW-0472">Membrane</keyword>
<sequence length="87" mass="9998">MKIGRTEKCWLAAVFFFWVFYNFPGFPAYGNETACIVHGLISFIGTVLSVYIGCKLTEKEYPLIEDEEQEETAQEDTHPAAETERNR</sequence>
<evidence type="ECO:0000313" key="3">
    <source>
        <dbReference type="EMBL" id="MBC5696555.1"/>
    </source>
</evidence>
<organism evidence="3 4">
    <name type="scientific">Agathobaculum hominis</name>
    <dbReference type="NCBI Taxonomy" id="2763014"/>
    <lineage>
        <taxon>Bacteria</taxon>
        <taxon>Bacillati</taxon>
        <taxon>Bacillota</taxon>
        <taxon>Clostridia</taxon>
        <taxon>Eubacteriales</taxon>
        <taxon>Butyricicoccaceae</taxon>
        <taxon>Agathobaculum</taxon>
    </lineage>
</organism>
<comment type="caution">
    <text evidence="3">The sequence shown here is derived from an EMBL/GenBank/DDBJ whole genome shotgun (WGS) entry which is preliminary data.</text>
</comment>
<keyword evidence="4" id="KW-1185">Reference proteome</keyword>
<dbReference type="Proteomes" id="UP000641741">
    <property type="component" value="Unassembled WGS sequence"/>
</dbReference>
<dbReference type="RefSeq" id="WP_118684421.1">
    <property type="nucleotide sequence ID" value="NZ_JACOPK010000012.1"/>
</dbReference>
<feature type="transmembrane region" description="Helical" evidence="2">
    <location>
        <begin position="9"/>
        <end position="30"/>
    </location>
</feature>
<evidence type="ECO:0000313" key="4">
    <source>
        <dbReference type="Proteomes" id="UP000641741"/>
    </source>
</evidence>
<evidence type="ECO:0000256" key="1">
    <source>
        <dbReference type="SAM" id="MobiDB-lite"/>
    </source>
</evidence>
<dbReference type="EMBL" id="JACOPK010000012">
    <property type="protein sequence ID" value="MBC5696555.1"/>
    <property type="molecule type" value="Genomic_DNA"/>
</dbReference>
<protein>
    <submittedName>
        <fullName evidence="3">Uncharacterized protein</fullName>
    </submittedName>
</protein>
<feature type="compositionally biased region" description="Acidic residues" evidence="1">
    <location>
        <begin position="65"/>
        <end position="74"/>
    </location>
</feature>
<keyword evidence="2" id="KW-0812">Transmembrane</keyword>
<gene>
    <name evidence="3" type="ORF">H8S02_11490</name>
</gene>
<accession>A0ABR7GQF9</accession>
<feature type="region of interest" description="Disordered" evidence="1">
    <location>
        <begin position="65"/>
        <end position="87"/>
    </location>
</feature>
<reference evidence="3 4" key="1">
    <citation type="submission" date="2020-08" db="EMBL/GenBank/DDBJ databases">
        <title>Genome public.</title>
        <authorList>
            <person name="Liu C."/>
            <person name="Sun Q."/>
        </authorList>
    </citation>
    <scope>NUCLEOTIDE SEQUENCE [LARGE SCALE GENOMIC DNA]</scope>
    <source>
        <strain evidence="3 4">M2</strain>
    </source>
</reference>
<proteinExistence type="predicted"/>
<name>A0ABR7GQF9_9FIRM</name>